<evidence type="ECO:0000259" key="3">
    <source>
        <dbReference type="Pfam" id="PF00326"/>
    </source>
</evidence>
<name>A0ABP7TBW6_9PSEU</name>
<evidence type="ECO:0000256" key="2">
    <source>
        <dbReference type="ARBA" id="ARBA00022825"/>
    </source>
</evidence>
<dbReference type="Gene3D" id="3.40.50.1820">
    <property type="entry name" value="alpha/beta hydrolase"/>
    <property type="match status" value="1"/>
</dbReference>
<sequence>MPELTADLIVDGKVPRNPVISPDGRWVVYPAHPLSKAGEHPVSALWVVAADGSAPPRRLTAGTAADTAPKWSADSRTVYFLSDRAEWGKRQLHRIRIDGGEAEALTTWKSGISDHLPLADSATVALTAVDEPTEEDERRERERDDARVYGERVRNARLRLLSLADKEVSTPVGLPDRHVTHLAQRHDGGALALLTQVDPEVSSAFRDTRVHLFDLETGEARELGGTPASPSALTWWRSGDEWRIALLATTPPTLVGGEAVISLDLSGEMRNLSAGMPVCPQSLAAPATGGLLALFADGLDTALYRLSGGEFTEVSTVDGFANSLTTSSSGEVVAAVMSTSYQPIEVHAGPQAGPYARLTDMRPELAGITWGRQERLAYKASDGLALDGLLVLPPGKTRADGPFPLVTIVHGGPYYRQADELTVHWVPTGQWLAAAGFAVFMPNPRGGSGHGHEFAASVAGAVGIDDWTDIVTGIDLLVAEGVADPERLGIGGGSQGGFMTAWAVGQTDRFRAGVMLAGISDWGQMIGAGEMAEYDGTLGGSTGWEGVGPHRHDALSPVSHASKVTTPVLILHGEVDPNVPLAQGEYFHRALLAHGVEHEYVIYPREPHSIAERAHQLDVLRRSRGWFTRWLQ</sequence>
<dbReference type="SUPFAM" id="SSF69322">
    <property type="entry name" value="Tricorn protease domain 2"/>
    <property type="match status" value="1"/>
</dbReference>
<keyword evidence="5" id="KW-1185">Reference proteome</keyword>
<dbReference type="Pfam" id="PF00326">
    <property type="entry name" value="Peptidase_S9"/>
    <property type="match status" value="1"/>
</dbReference>
<dbReference type="Gene3D" id="2.120.10.30">
    <property type="entry name" value="TolB, C-terminal domain"/>
    <property type="match status" value="1"/>
</dbReference>
<dbReference type="PANTHER" id="PTHR42776">
    <property type="entry name" value="SERINE PEPTIDASE S9 FAMILY MEMBER"/>
    <property type="match status" value="1"/>
</dbReference>
<protein>
    <recommendedName>
        <fullName evidence="3">Peptidase S9 prolyl oligopeptidase catalytic domain-containing protein</fullName>
    </recommendedName>
</protein>
<dbReference type="Pfam" id="PF07676">
    <property type="entry name" value="PD40"/>
    <property type="match status" value="1"/>
</dbReference>
<proteinExistence type="predicted"/>
<dbReference type="PANTHER" id="PTHR42776:SF27">
    <property type="entry name" value="DIPEPTIDYL PEPTIDASE FAMILY MEMBER 6"/>
    <property type="match status" value="1"/>
</dbReference>
<keyword evidence="2" id="KW-0720">Serine protease</keyword>
<gene>
    <name evidence="4" type="ORF">GCM10022247_55530</name>
</gene>
<organism evidence="4 5">
    <name type="scientific">Allokutzneria multivorans</name>
    <dbReference type="NCBI Taxonomy" id="1142134"/>
    <lineage>
        <taxon>Bacteria</taxon>
        <taxon>Bacillati</taxon>
        <taxon>Actinomycetota</taxon>
        <taxon>Actinomycetes</taxon>
        <taxon>Pseudonocardiales</taxon>
        <taxon>Pseudonocardiaceae</taxon>
        <taxon>Allokutzneria</taxon>
    </lineage>
</organism>
<dbReference type="Proteomes" id="UP001501747">
    <property type="component" value="Unassembled WGS sequence"/>
</dbReference>
<evidence type="ECO:0000313" key="5">
    <source>
        <dbReference type="Proteomes" id="UP001501747"/>
    </source>
</evidence>
<dbReference type="InterPro" id="IPR011042">
    <property type="entry name" value="6-blade_b-propeller_TolB-like"/>
</dbReference>
<dbReference type="InterPro" id="IPR001375">
    <property type="entry name" value="Peptidase_S9_cat"/>
</dbReference>
<dbReference type="RefSeq" id="WP_344880789.1">
    <property type="nucleotide sequence ID" value="NZ_BAABAL010000018.1"/>
</dbReference>
<dbReference type="InterPro" id="IPR011659">
    <property type="entry name" value="WD40"/>
</dbReference>
<dbReference type="InterPro" id="IPR029058">
    <property type="entry name" value="AB_hydrolase_fold"/>
</dbReference>
<accession>A0ABP7TBW6</accession>
<comment type="caution">
    <text evidence="4">The sequence shown here is derived from an EMBL/GenBank/DDBJ whole genome shotgun (WGS) entry which is preliminary data.</text>
</comment>
<feature type="domain" description="Peptidase S9 prolyl oligopeptidase catalytic" evidence="3">
    <location>
        <begin position="430"/>
        <end position="632"/>
    </location>
</feature>
<evidence type="ECO:0000313" key="4">
    <source>
        <dbReference type="EMBL" id="GAA4023998.1"/>
    </source>
</evidence>
<dbReference type="EMBL" id="BAABAL010000018">
    <property type="protein sequence ID" value="GAA4023998.1"/>
    <property type="molecule type" value="Genomic_DNA"/>
</dbReference>
<keyword evidence="2" id="KW-0645">Protease</keyword>
<reference evidence="5" key="1">
    <citation type="journal article" date="2019" name="Int. J. Syst. Evol. Microbiol.">
        <title>The Global Catalogue of Microorganisms (GCM) 10K type strain sequencing project: providing services to taxonomists for standard genome sequencing and annotation.</title>
        <authorList>
            <consortium name="The Broad Institute Genomics Platform"/>
            <consortium name="The Broad Institute Genome Sequencing Center for Infectious Disease"/>
            <person name="Wu L."/>
            <person name="Ma J."/>
        </authorList>
    </citation>
    <scope>NUCLEOTIDE SEQUENCE [LARGE SCALE GENOMIC DNA]</scope>
    <source>
        <strain evidence="5">JCM 17342</strain>
    </source>
</reference>
<evidence type="ECO:0000256" key="1">
    <source>
        <dbReference type="ARBA" id="ARBA00022801"/>
    </source>
</evidence>
<dbReference type="SUPFAM" id="SSF53474">
    <property type="entry name" value="alpha/beta-Hydrolases"/>
    <property type="match status" value="1"/>
</dbReference>
<keyword evidence="1" id="KW-0378">Hydrolase</keyword>